<keyword evidence="4" id="KW-0802">TPR repeat</keyword>
<evidence type="ECO:0000256" key="2">
    <source>
        <dbReference type="ARBA" id="ARBA00022679"/>
    </source>
</evidence>
<keyword evidence="6" id="KW-0812">Transmembrane</keyword>
<evidence type="ECO:0000313" key="8">
    <source>
        <dbReference type="EMBL" id="GEJ57046.1"/>
    </source>
</evidence>
<evidence type="ECO:0000256" key="5">
    <source>
        <dbReference type="PROSITE-ProRule" id="PRU00354"/>
    </source>
</evidence>
<dbReference type="SMART" id="SM00028">
    <property type="entry name" value="TPR"/>
    <property type="match status" value="5"/>
</dbReference>
<accession>A0A7I9VKU7</accession>
<evidence type="ECO:0000256" key="3">
    <source>
        <dbReference type="ARBA" id="ARBA00023115"/>
    </source>
</evidence>
<feature type="transmembrane region" description="Helical" evidence="6">
    <location>
        <begin position="237"/>
        <end position="258"/>
    </location>
</feature>
<feature type="transmembrane region" description="Helical" evidence="6">
    <location>
        <begin position="270"/>
        <end position="295"/>
    </location>
</feature>
<reference evidence="9" key="1">
    <citation type="journal article" date="2020" name="Appl. Environ. Microbiol.">
        <title>Diazotrophic Anaeromyxobacter Isolates from Soils.</title>
        <authorList>
            <person name="Masuda Y."/>
            <person name="Yamanaka H."/>
            <person name="Xu Z.X."/>
            <person name="Shiratori Y."/>
            <person name="Aono T."/>
            <person name="Amachi S."/>
            <person name="Senoo K."/>
            <person name="Itoh H."/>
        </authorList>
    </citation>
    <scope>NUCLEOTIDE SEQUENCE [LARGE SCALE GENOMIC DNA]</scope>
    <source>
        <strain evidence="9">R267</strain>
    </source>
</reference>
<feature type="transmembrane region" description="Helical" evidence="6">
    <location>
        <begin position="387"/>
        <end position="407"/>
    </location>
</feature>
<dbReference type="PROSITE" id="PS50293">
    <property type="entry name" value="TPR_REGION"/>
    <property type="match status" value="1"/>
</dbReference>
<dbReference type="Pfam" id="PF01564">
    <property type="entry name" value="Spermine_synth"/>
    <property type="match status" value="1"/>
</dbReference>
<feature type="transmembrane region" description="Helical" evidence="6">
    <location>
        <begin position="40"/>
        <end position="63"/>
    </location>
</feature>
<feature type="transmembrane region" description="Helical" evidence="6">
    <location>
        <begin position="114"/>
        <end position="138"/>
    </location>
</feature>
<dbReference type="Gene3D" id="1.20.1250.20">
    <property type="entry name" value="MFS general substrate transporter like domains"/>
    <property type="match status" value="1"/>
</dbReference>
<dbReference type="CDD" id="cd02440">
    <property type="entry name" value="AdoMet_MTases"/>
    <property type="match status" value="1"/>
</dbReference>
<feature type="repeat" description="TPR" evidence="4">
    <location>
        <begin position="876"/>
        <end position="909"/>
    </location>
</feature>
<keyword evidence="2 5" id="KW-0808">Transferase</keyword>
<keyword evidence="9" id="KW-1185">Reference proteome</keyword>
<name>A0A7I9VKU7_9BACT</name>
<dbReference type="Proteomes" id="UP000503640">
    <property type="component" value="Unassembled WGS sequence"/>
</dbReference>
<dbReference type="SUPFAM" id="SSF53335">
    <property type="entry name" value="S-adenosyl-L-methionine-dependent methyltransferases"/>
    <property type="match status" value="1"/>
</dbReference>
<dbReference type="InterPro" id="IPR029063">
    <property type="entry name" value="SAM-dependent_MTases_sf"/>
</dbReference>
<dbReference type="Pfam" id="PF13432">
    <property type="entry name" value="TPR_16"/>
    <property type="match status" value="2"/>
</dbReference>
<evidence type="ECO:0000256" key="4">
    <source>
        <dbReference type="PROSITE-ProRule" id="PRU00339"/>
    </source>
</evidence>
<dbReference type="SUPFAM" id="SSF48452">
    <property type="entry name" value="TPR-like"/>
    <property type="match status" value="1"/>
</dbReference>
<dbReference type="Gene3D" id="3.40.50.150">
    <property type="entry name" value="Vaccinia Virus protein VP39"/>
    <property type="match status" value="1"/>
</dbReference>
<evidence type="ECO:0000259" key="7">
    <source>
        <dbReference type="PROSITE" id="PS51006"/>
    </source>
</evidence>
<dbReference type="InterPro" id="IPR011990">
    <property type="entry name" value="TPR-like_helical_dom_sf"/>
</dbReference>
<dbReference type="SUPFAM" id="SSF103473">
    <property type="entry name" value="MFS general substrate transporter"/>
    <property type="match status" value="1"/>
</dbReference>
<feature type="transmembrane region" description="Helical" evidence="6">
    <location>
        <begin position="413"/>
        <end position="433"/>
    </location>
</feature>
<evidence type="ECO:0000313" key="9">
    <source>
        <dbReference type="Proteomes" id="UP000503640"/>
    </source>
</evidence>
<comment type="similarity">
    <text evidence="1">Belongs to the spermidine/spermine synthase family.</text>
</comment>
<dbReference type="PROSITE" id="PS51006">
    <property type="entry name" value="PABS_2"/>
    <property type="match status" value="1"/>
</dbReference>
<dbReference type="GO" id="GO:0016740">
    <property type="term" value="F:transferase activity"/>
    <property type="evidence" value="ECO:0007669"/>
    <property type="project" value="UniProtKB-UniRule"/>
</dbReference>
<evidence type="ECO:0000256" key="1">
    <source>
        <dbReference type="ARBA" id="ARBA00007867"/>
    </source>
</evidence>
<gene>
    <name evidence="8" type="ORF">AMYX_17870</name>
</gene>
<dbReference type="InterPro" id="IPR036259">
    <property type="entry name" value="MFS_trans_sf"/>
</dbReference>
<feature type="transmembrane region" description="Helical" evidence="6">
    <location>
        <begin position="75"/>
        <end position="94"/>
    </location>
</feature>
<feature type="domain" description="PABS" evidence="7">
    <location>
        <begin position="463"/>
        <end position="700"/>
    </location>
</feature>
<proteinExistence type="inferred from homology"/>
<keyword evidence="6" id="KW-0472">Membrane</keyword>
<dbReference type="InterPro" id="IPR019734">
    <property type="entry name" value="TPR_rpt"/>
</dbReference>
<dbReference type="Gene3D" id="1.25.40.10">
    <property type="entry name" value="Tetratricopeptide repeat domain"/>
    <property type="match status" value="1"/>
</dbReference>
<comment type="caution">
    <text evidence="8">The sequence shown here is derived from an EMBL/GenBank/DDBJ whole genome shotgun (WGS) entry which is preliminary data.</text>
</comment>
<dbReference type="EMBL" id="BJTG01000004">
    <property type="protein sequence ID" value="GEJ57046.1"/>
    <property type="molecule type" value="Genomic_DNA"/>
</dbReference>
<feature type="transmembrane region" description="Helical" evidence="6">
    <location>
        <begin position="307"/>
        <end position="329"/>
    </location>
</feature>
<dbReference type="InterPro" id="IPR030374">
    <property type="entry name" value="PABS"/>
</dbReference>
<feature type="transmembrane region" description="Helical" evidence="6">
    <location>
        <begin position="349"/>
        <end position="375"/>
    </location>
</feature>
<feature type="transmembrane region" description="Helical" evidence="6">
    <location>
        <begin position="445"/>
        <end position="465"/>
    </location>
</feature>
<protein>
    <recommendedName>
        <fullName evidence="7">PABS domain-containing protein</fullName>
    </recommendedName>
</protein>
<sequence length="1083" mass="114264">MPRSRAYALAAATMFFVSGAVGLVYQVVWSRLFNEVFGVTAYAVTAVLATYLGGLALGAWWLGRFADRTPRPLRLYGWLELGAAATALGGAFLLRTFEPAHVWAANHLAPASPALLLVRVGLASAVVLPPTALMGATLPAMTRACVERVGALGARLSLLYGLNTAGAVAGTLLAGFVLIGTLGVHPTLLAAVAANAAVGLAALLLGSLAAPLPVAAAPAEPEPAPSPGGAAPAGRGARLLLVAMALSGFASLTLEVLWTRLLVLVFGTSTYAFVTMLAAFLVGIALGSLVCRGVVDRLQAPRRTFGWVQVAIALSTLATVPAMRALVATGQRWFDGHQLRWVELFAGRFGLSFLVMIVPTTLIGTTFPLAARLWARTTRDLGGRLGQLYGANTLGNIAGAAVGGFVLLPALGIQRAVASVTALNLAAALWALWPEPADRRRRVTLLRTGAIAAALPACALAVVLWRPAPFVTSEEHEGDRVLYYHEGLVSTVKVTQRADDARQLQMFVDGVRIGQSQVGVDRKQQVLAHFPFLLHPGATPRLVLTIGLGSGILSGEVAHHPGVERVDCVELSPSVIEGARTFGDYNGHVLERPGARIIADDGVNFLRRAPDRYDAIISDGKSRSGHAGNALFYSEEYYRSAREHLAPDGIMMQWIPLDVPSRDMRTIVRTFLGSFPYAYLWLSQDSCFLVGRAEPLVFDPVHVQRELDAPAAADLRRHGWRTVADVAGLLVDDAPALQPWLAGDDRVNSLERPVLEFYDPSELATSDARRESANLSALAATWRGPLTTVRVTGTAPPRATEALARLVAGLDLASRGDARGADLLGQAAANASAAGALQQWASLAIFDLGRRLDVQGEQAAAAQLYRASLRAWPELVEAHLNLGRLLAAQGQAAEAGSELRRALELNPDSGAAHRALARLLAELGDAEGAVRHARAAAQVGPELADAHEVLALALAMSGQLDEAVPEVREALRLAPAWPEPMMRLALLLTIRPHATSEDVREAVRLARRAAELTEGRDPAALETLAAAYASAGEFRDAVAAEQRAAELAAAAGDGALSAATAAALELYRHGRLLPRGEAAPAAP</sequence>
<dbReference type="RefSeq" id="WP_235969539.1">
    <property type="nucleotide sequence ID" value="NZ_BJTG01000004.1"/>
</dbReference>
<feature type="active site" description="Proton acceptor" evidence="5">
    <location>
        <position position="619"/>
    </location>
</feature>
<dbReference type="GO" id="GO:0006596">
    <property type="term" value="P:polyamine biosynthetic process"/>
    <property type="evidence" value="ECO:0007669"/>
    <property type="project" value="UniProtKB-UniRule"/>
</dbReference>
<dbReference type="PANTHER" id="PTHR43317:SF1">
    <property type="entry name" value="THERMOSPERMINE SYNTHASE ACAULIS5"/>
    <property type="match status" value="1"/>
</dbReference>
<feature type="transmembrane region" description="Helical" evidence="6">
    <location>
        <begin position="7"/>
        <end position="28"/>
    </location>
</feature>
<feature type="transmembrane region" description="Helical" evidence="6">
    <location>
        <begin position="188"/>
        <end position="216"/>
    </location>
</feature>
<evidence type="ECO:0000256" key="6">
    <source>
        <dbReference type="SAM" id="Phobius"/>
    </source>
</evidence>
<keyword evidence="6" id="KW-1133">Transmembrane helix</keyword>
<organism evidence="8 9">
    <name type="scientific">Anaeromyxobacter diazotrophicus</name>
    <dbReference type="NCBI Taxonomy" id="2590199"/>
    <lineage>
        <taxon>Bacteria</taxon>
        <taxon>Pseudomonadati</taxon>
        <taxon>Myxococcota</taxon>
        <taxon>Myxococcia</taxon>
        <taxon>Myxococcales</taxon>
        <taxon>Cystobacterineae</taxon>
        <taxon>Anaeromyxobacteraceae</taxon>
        <taxon>Anaeromyxobacter</taxon>
    </lineage>
</organism>
<dbReference type="AlphaFoldDB" id="A0A7I9VKU7"/>
<dbReference type="PROSITE" id="PS50005">
    <property type="entry name" value="TPR"/>
    <property type="match status" value="1"/>
</dbReference>
<feature type="transmembrane region" description="Helical" evidence="6">
    <location>
        <begin position="158"/>
        <end position="182"/>
    </location>
</feature>
<dbReference type="NCBIfam" id="NF037959">
    <property type="entry name" value="MFS_SpdSyn"/>
    <property type="match status" value="2"/>
</dbReference>
<keyword evidence="3 5" id="KW-0620">Polyamine biosynthesis</keyword>
<dbReference type="PANTHER" id="PTHR43317">
    <property type="entry name" value="THERMOSPERMINE SYNTHASE ACAULIS5"/>
    <property type="match status" value="1"/>
</dbReference>